<dbReference type="GO" id="GO:0042147">
    <property type="term" value="P:retrograde transport, endosome to Golgi"/>
    <property type="evidence" value="ECO:0007669"/>
    <property type="project" value="InterPro"/>
</dbReference>
<dbReference type="PANTHER" id="PTHR12965:SF0">
    <property type="entry name" value="VACUOLAR PROTEIN SORTING-ASSOCIATED PROTEIN 54"/>
    <property type="match status" value="1"/>
</dbReference>
<gene>
    <name evidence="9" type="ORF">TCIL3000_10_7390</name>
</gene>
<dbReference type="GO" id="GO:0006896">
    <property type="term" value="P:Golgi to vacuole transport"/>
    <property type="evidence" value="ECO:0007669"/>
    <property type="project" value="TreeGrafter"/>
</dbReference>
<dbReference type="PANTHER" id="PTHR12965">
    <property type="entry name" value="VACUOLAR PROTEIN SORTING 54"/>
    <property type="match status" value="1"/>
</dbReference>
<reference evidence="9" key="1">
    <citation type="journal article" date="2012" name="Proc. Natl. Acad. Sci. U.S.A.">
        <title>Antigenic diversity is generated by distinct evolutionary mechanisms in African trypanosome species.</title>
        <authorList>
            <person name="Jackson A.P."/>
            <person name="Berry A."/>
            <person name="Aslett M."/>
            <person name="Allison H.C."/>
            <person name="Burton P."/>
            <person name="Vavrova-Anderson J."/>
            <person name="Brown R."/>
            <person name="Browne H."/>
            <person name="Corton N."/>
            <person name="Hauser H."/>
            <person name="Gamble J."/>
            <person name="Gilderthorp R."/>
            <person name="Marcello L."/>
            <person name="McQuillan J."/>
            <person name="Otto T.D."/>
            <person name="Quail M.A."/>
            <person name="Sanders M.J."/>
            <person name="van Tonder A."/>
            <person name="Ginger M.L."/>
            <person name="Field M.C."/>
            <person name="Barry J.D."/>
            <person name="Hertz-Fowler C."/>
            <person name="Berriman M."/>
        </authorList>
    </citation>
    <scope>NUCLEOTIDE SEQUENCE</scope>
    <source>
        <strain evidence="9">IL3000</strain>
    </source>
</reference>
<dbReference type="GO" id="GO:0019905">
    <property type="term" value="F:syntaxin binding"/>
    <property type="evidence" value="ECO:0007669"/>
    <property type="project" value="TreeGrafter"/>
</dbReference>
<proteinExistence type="inferred from homology"/>
<sequence length="720" mass="79335">MMTIAQSYRLRNNLAAARDLATGVVETLTKMVAIENWISLPERNGAELPLVVKNYCVLHNLLFEVDDVSPEQNRNSFGHSGLFARVEMLENVPERMSAAKESLRTMVMKQMEAVLMPHLESEMSEDHALGVCEMVTAMNLWPAVLRQNRERLIELLWSGVRDVFVSAIQSSGLLNDSAVQSLSTTAVTASCSRDEKLSLIGLSDSCRLPAYMQILNGVTAQISDFVGRASQRWALLVVTSGVHCEQSEPADEGEESLWSMIRKHLFALFSAAEGTTALFIEARAQPVCVPSNARDLQLLLTAAQNFMQDMVAQFSRVAETVGGLGDPWSCLCGKSLKAAMTRLGKEHVRSHHARNIEKIRLTVEGEDWGPHDSDADFQSRVCAVFRSDNDSVTQLKSLTVFTDFSDANRSAHTAPCSSPEAEAAVQPHGGQSSSSDPSVVGDGDTKKPFLLPNVDGPLDGRVISISLQMLLESLSDYDDYLGRFPFLAFDIMGEVYDLLKLYISQCAALLLGAMAVENGTLAAITVQHMAVASQNLALLYDGIPLIQKRWEKVVDVEKISPSTPADMARVRQDCKTYRFEFFAKMASLVKEKVDEVGVVSGAQWQANGSEWVMTMLRETARLMRTLKPLLPPSDCRGVVVPLLGTFARMIRAVTMSPDVDEGQRETIRSDVLVFKANLEKFGFDVLRCVALYVSPVDAMNELQEPCATDEAVVEWFFGDV</sequence>
<evidence type="ECO:0000256" key="2">
    <source>
        <dbReference type="ARBA" id="ARBA00009150"/>
    </source>
</evidence>
<evidence type="ECO:0000256" key="1">
    <source>
        <dbReference type="ARBA" id="ARBA00004601"/>
    </source>
</evidence>
<dbReference type="VEuPathDB" id="TriTrypDB:TcIL3000_10_7390"/>
<dbReference type="InterPro" id="IPR039745">
    <property type="entry name" value="Vps54"/>
</dbReference>
<dbReference type="AlphaFoldDB" id="G0UX48"/>
<dbReference type="GO" id="GO:0005829">
    <property type="term" value="C:cytosol"/>
    <property type="evidence" value="ECO:0007669"/>
    <property type="project" value="GOC"/>
</dbReference>
<evidence type="ECO:0000256" key="5">
    <source>
        <dbReference type="ARBA" id="ARBA00023034"/>
    </source>
</evidence>
<evidence type="ECO:0000256" key="3">
    <source>
        <dbReference type="ARBA" id="ARBA00022448"/>
    </source>
</evidence>
<name>G0UX48_TRYCI</name>
<evidence type="ECO:0000256" key="7">
    <source>
        <dbReference type="SAM" id="MobiDB-lite"/>
    </source>
</evidence>
<dbReference type="EMBL" id="HE575323">
    <property type="protein sequence ID" value="CCC93965.1"/>
    <property type="molecule type" value="Genomic_DNA"/>
</dbReference>
<keyword evidence="5" id="KW-0333">Golgi apparatus</keyword>
<protein>
    <recommendedName>
        <fullName evidence="8">Vacuolar protein sorting-associated protein 54 C-terminal domain-containing protein</fullName>
    </recommendedName>
</protein>
<dbReference type="InterPro" id="IPR012501">
    <property type="entry name" value="Vps54_C"/>
</dbReference>
<feature type="region of interest" description="Disordered" evidence="7">
    <location>
        <begin position="408"/>
        <end position="442"/>
    </location>
</feature>
<feature type="domain" description="Vacuolar protein sorting-associated protein 54 C-terminal" evidence="8">
    <location>
        <begin position="464"/>
        <end position="591"/>
    </location>
</feature>
<evidence type="ECO:0000256" key="6">
    <source>
        <dbReference type="ARBA" id="ARBA00023054"/>
    </source>
</evidence>
<dbReference type="Pfam" id="PF07928">
    <property type="entry name" value="Vps54"/>
    <property type="match status" value="1"/>
</dbReference>
<accession>G0UX48</accession>
<comment type="similarity">
    <text evidence="2">Belongs to the VPS54 family.</text>
</comment>
<organism evidence="9">
    <name type="scientific">Trypanosoma congolense (strain IL3000)</name>
    <dbReference type="NCBI Taxonomy" id="1068625"/>
    <lineage>
        <taxon>Eukaryota</taxon>
        <taxon>Discoba</taxon>
        <taxon>Euglenozoa</taxon>
        <taxon>Kinetoplastea</taxon>
        <taxon>Metakinetoplastina</taxon>
        <taxon>Trypanosomatida</taxon>
        <taxon>Trypanosomatidae</taxon>
        <taxon>Trypanosoma</taxon>
        <taxon>Nannomonas</taxon>
    </lineage>
</organism>
<dbReference type="GO" id="GO:0000938">
    <property type="term" value="C:GARP complex"/>
    <property type="evidence" value="ECO:0007669"/>
    <property type="project" value="InterPro"/>
</dbReference>
<evidence type="ECO:0000313" key="9">
    <source>
        <dbReference type="EMBL" id="CCC93965.1"/>
    </source>
</evidence>
<keyword evidence="6" id="KW-0175">Coiled coil</keyword>
<keyword evidence="3" id="KW-0813">Transport</keyword>
<feature type="compositionally biased region" description="Low complexity" evidence="7">
    <location>
        <begin position="426"/>
        <end position="442"/>
    </location>
</feature>
<evidence type="ECO:0000256" key="4">
    <source>
        <dbReference type="ARBA" id="ARBA00022927"/>
    </source>
</evidence>
<keyword evidence="4" id="KW-0653">Protein transport</keyword>
<dbReference type="GO" id="GO:0015031">
    <property type="term" value="P:protein transport"/>
    <property type="evidence" value="ECO:0007669"/>
    <property type="project" value="UniProtKB-KW"/>
</dbReference>
<comment type="subcellular location">
    <subcellularLocation>
        <location evidence="1">Golgi apparatus</location>
        <location evidence="1">trans-Golgi network</location>
    </subcellularLocation>
</comment>
<evidence type="ECO:0000259" key="8">
    <source>
        <dbReference type="Pfam" id="PF07928"/>
    </source>
</evidence>